<evidence type="ECO:0000313" key="2">
    <source>
        <dbReference type="EMBL" id="KKU64789.1"/>
    </source>
</evidence>
<evidence type="ECO:0000313" key="3">
    <source>
        <dbReference type="Proteomes" id="UP000034364"/>
    </source>
</evidence>
<evidence type="ECO:0000256" key="1">
    <source>
        <dbReference type="SAM" id="Phobius"/>
    </source>
</evidence>
<dbReference type="AlphaFoldDB" id="A0A0G1S5L6"/>
<feature type="transmembrane region" description="Helical" evidence="1">
    <location>
        <begin position="316"/>
        <end position="337"/>
    </location>
</feature>
<keyword evidence="1" id="KW-1133">Transmembrane helix</keyword>
<feature type="transmembrane region" description="Helical" evidence="1">
    <location>
        <begin position="212"/>
        <end position="232"/>
    </location>
</feature>
<protein>
    <recommendedName>
        <fullName evidence="4">DUF2029 domain-containing protein</fullName>
    </recommendedName>
</protein>
<evidence type="ECO:0008006" key="4">
    <source>
        <dbReference type="Google" id="ProtNLM"/>
    </source>
</evidence>
<keyword evidence="1" id="KW-0472">Membrane</keyword>
<dbReference type="EMBL" id="LCNV01000004">
    <property type="protein sequence ID" value="KKU64789.1"/>
    <property type="molecule type" value="Genomic_DNA"/>
</dbReference>
<keyword evidence="1" id="KW-0812">Transmembrane</keyword>
<dbReference type="Proteomes" id="UP000034364">
    <property type="component" value="Unassembled WGS sequence"/>
</dbReference>
<proteinExistence type="predicted"/>
<feature type="transmembrane region" description="Helical" evidence="1">
    <location>
        <begin position="100"/>
        <end position="123"/>
    </location>
</feature>
<feature type="transmembrane region" description="Helical" evidence="1">
    <location>
        <begin position="291"/>
        <end position="309"/>
    </location>
</feature>
<accession>A0A0G1S5L6</accession>
<organism evidence="2 3">
    <name type="scientific">Candidatus Amesbacteria bacterium GW2011_GWA1_47_16</name>
    <dbReference type="NCBI Taxonomy" id="1618353"/>
    <lineage>
        <taxon>Bacteria</taxon>
        <taxon>Candidatus Amesiibacteriota</taxon>
    </lineage>
</organism>
<feature type="transmembrane region" description="Helical" evidence="1">
    <location>
        <begin position="174"/>
        <end position="200"/>
    </location>
</feature>
<feature type="transmembrane region" description="Helical" evidence="1">
    <location>
        <begin position="244"/>
        <end position="262"/>
    </location>
</feature>
<reference evidence="2 3" key="1">
    <citation type="journal article" date="2015" name="Nature">
        <title>rRNA introns, odd ribosomes, and small enigmatic genomes across a large radiation of phyla.</title>
        <authorList>
            <person name="Brown C.T."/>
            <person name="Hug L.A."/>
            <person name="Thomas B.C."/>
            <person name="Sharon I."/>
            <person name="Castelle C.J."/>
            <person name="Singh A."/>
            <person name="Wilkins M.J."/>
            <person name="Williams K.H."/>
            <person name="Banfield J.F."/>
        </authorList>
    </citation>
    <scope>NUCLEOTIDE SEQUENCE [LARGE SCALE GENOMIC DNA]</scope>
</reference>
<feature type="transmembrane region" description="Helical" evidence="1">
    <location>
        <begin position="357"/>
        <end position="376"/>
    </location>
</feature>
<name>A0A0G1S5L6_9BACT</name>
<comment type="caution">
    <text evidence="2">The sequence shown here is derived from an EMBL/GenBank/DDBJ whole genome shotgun (WGS) entry which is preliminary data.</text>
</comment>
<gene>
    <name evidence="2" type="ORF">UX87_C0004G0027</name>
</gene>
<sequence>MRKVIIFALILRGLLGSFYYHPDLKSQFFHASFLSRGTVNIYDYLSVNRKDLPYSDTFNYPPLIYFFQGAWHFISRAVIGPGLTDWLWDWSDRHLYAGGLFAYLLVLKLPYLLADLLILKLLLDLAPRERKCSVSLLWLFNPVSLYGIYMVGQFDILPALITVGSFILAKKSRFAWSLFLLGLAAAFKTYPLLLVPFVLLKIPRVETLFRSLPGLAVGYLLPLAPFIFSVSFQSSVFRSGLSGRIVNAPFLLYYFVLLILSFRGRKTASLLWEFMAVTLGVLLFTRFHAQWAIWTLPFAVLLVSVKSTLNWTAAAVVITLFGIVFLIPDQYVLIGLFTPLNPYLAYVPPISQFLPAILAPVFRGAFLISGLLFVFLTRSNEKTV</sequence>
<feature type="transmembrane region" description="Helical" evidence="1">
    <location>
        <begin position="143"/>
        <end position="168"/>
    </location>
</feature>
<feature type="transmembrane region" description="Helical" evidence="1">
    <location>
        <begin position="269"/>
        <end position="285"/>
    </location>
</feature>